<gene>
    <name evidence="4" type="primary">LOC104960249</name>
</gene>
<keyword evidence="3" id="KW-1185">Reference proteome</keyword>
<evidence type="ECO:0000313" key="4">
    <source>
        <dbReference type="RefSeq" id="XP_010786530.1"/>
    </source>
</evidence>
<dbReference type="AlphaFoldDB" id="A0A6I9PFM9"/>
<name>A0A6I9PFM9_9TELE</name>
<dbReference type="Pfam" id="PF00567">
    <property type="entry name" value="TUDOR"/>
    <property type="match status" value="1"/>
</dbReference>
<organism evidence="3 4">
    <name type="scientific">Notothenia coriiceps</name>
    <name type="common">black rockcod</name>
    <dbReference type="NCBI Taxonomy" id="8208"/>
    <lineage>
        <taxon>Eukaryota</taxon>
        <taxon>Metazoa</taxon>
        <taxon>Chordata</taxon>
        <taxon>Craniata</taxon>
        <taxon>Vertebrata</taxon>
        <taxon>Euteleostomi</taxon>
        <taxon>Actinopterygii</taxon>
        <taxon>Neopterygii</taxon>
        <taxon>Teleostei</taxon>
        <taxon>Neoteleostei</taxon>
        <taxon>Acanthomorphata</taxon>
        <taxon>Eupercaria</taxon>
        <taxon>Perciformes</taxon>
        <taxon>Notothenioidei</taxon>
        <taxon>Nototheniidae</taxon>
        <taxon>Notothenia</taxon>
    </lineage>
</organism>
<dbReference type="InterPro" id="IPR002999">
    <property type="entry name" value="Tudor"/>
</dbReference>
<dbReference type="GeneID" id="104960249"/>
<dbReference type="RefSeq" id="XP_010786530.1">
    <property type="nucleotide sequence ID" value="XM_010788228.1"/>
</dbReference>
<sequence>MKIHKLDQHKGDCLIYMYLFIGTDSQELDKSINHQLAKSQLWQQLTTQNNNTITSNNGGVDSGLSASVEKLTLSSPAPYPIAKTSSQALLGAGDGPQDTTSKAGVQPLPLPPSLDFPQPGQNMDVFVPVACHPGYFVLQQWQDLHKLVVLMGEMVLFYNQSSKIDSSAPNIEKGGIYATKIDKK</sequence>
<feature type="region of interest" description="Disordered" evidence="1">
    <location>
        <begin position="88"/>
        <end position="114"/>
    </location>
</feature>
<dbReference type="Proteomes" id="UP000504611">
    <property type="component" value="Unplaced"/>
</dbReference>
<protein>
    <submittedName>
        <fullName evidence="4">Tudor domain-containing protein 7A-like</fullName>
    </submittedName>
</protein>
<accession>A0A6I9PFM9</accession>
<reference evidence="4" key="1">
    <citation type="submission" date="2025-08" db="UniProtKB">
        <authorList>
            <consortium name="RefSeq"/>
        </authorList>
    </citation>
    <scope>IDENTIFICATION</scope>
    <source>
        <tissue evidence="4">Muscle</tissue>
    </source>
</reference>
<evidence type="ECO:0000259" key="2">
    <source>
        <dbReference type="Pfam" id="PF00567"/>
    </source>
</evidence>
<proteinExistence type="predicted"/>
<evidence type="ECO:0000256" key="1">
    <source>
        <dbReference type="SAM" id="MobiDB-lite"/>
    </source>
</evidence>
<dbReference type="KEGG" id="ncc:104960249"/>
<evidence type="ECO:0000313" key="3">
    <source>
        <dbReference type="Proteomes" id="UP000504611"/>
    </source>
</evidence>
<dbReference type="OrthoDB" id="8963539at2759"/>
<feature type="domain" description="Tudor" evidence="2">
    <location>
        <begin position="119"/>
        <end position="183"/>
    </location>
</feature>